<protein>
    <submittedName>
        <fullName evidence="1">Uncharacterized protein</fullName>
    </submittedName>
</protein>
<dbReference type="EMBL" id="KY774314">
    <property type="protein sequence ID" value="ART31320.1"/>
    <property type="molecule type" value="Genomic_DNA"/>
</dbReference>
<organism evidence="1">
    <name type="scientific">Utricularia reniformis</name>
    <dbReference type="NCBI Taxonomy" id="192314"/>
    <lineage>
        <taxon>Eukaryota</taxon>
        <taxon>Viridiplantae</taxon>
        <taxon>Streptophyta</taxon>
        <taxon>Embryophyta</taxon>
        <taxon>Tracheophyta</taxon>
        <taxon>Spermatophyta</taxon>
        <taxon>Magnoliopsida</taxon>
        <taxon>eudicotyledons</taxon>
        <taxon>Gunneridae</taxon>
        <taxon>Pentapetalae</taxon>
        <taxon>asterids</taxon>
        <taxon>lamiids</taxon>
        <taxon>Lamiales</taxon>
        <taxon>Lentibulariaceae</taxon>
        <taxon>Utricularia</taxon>
    </lineage>
</organism>
<proteinExistence type="predicted"/>
<gene>
    <name evidence="1" type="ORF">AEK19_MT1100</name>
</gene>
<reference evidence="1" key="1">
    <citation type="submission" date="2017-03" db="EMBL/GenBank/DDBJ databases">
        <title>The mitochondrial genome of the carnivorous plant Utricularia reniformis (Lentibulariaceae): structure, comparative analysis and evolutionary landmarks.</title>
        <authorList>
            <person name="Silva S.R."/>
            <person name="Alvarenga D.O."/>
            <person name="Michael T.P."/>
            <person name="Miranda V.F.O."/>
            <person name="Varani A.M."/>
        </authorList>
    </citation>
    <scope>NUCLEOTIDE SEQUENCE</scope>
</reference>
<dbReference type="AlphaFoldDB" id="A0A1Y0B1N3"/>
<geneLocation type="mitochondrion" evidence="1"/>
<name>A0A1Y0B1N3_9LAMI</name>
<keyword evidence="1" id="KW-0496">Mitochondrion</keyword>
<accession>A0A1Y0B1N3</accession>
<evidence type="ECO:0000313" key="1">
    <source>
        <dbReference type="EMBL" id="ART31320.1"/>
    </source>
</evidence>
<sequence>MIRRGSCLDYQLHFCQQLTLPADLTSSTYFDLHFFESNCVCDSLVFLGGIQKNQPGSMKTNPLLRIIAI</sequence>